<evidence type="ECO:0000259" key="3">
    <source>
        <dbReference type="Pfam" id="PF07596"/>
    </source>
</evidence>
<keyword evidence="2" id="KW-0812">Transmembrane</keyword>
<dbReference type="PANTHER" id="PTHR30093">
    <property type="entry name" value="GENERAL SECRETION PATHWAY PROTEIN G"/>
    <property type="match status" value="1"/>
</dbReference>
<dbReference type="Gene3D" id="3.30.700.10">
    <property type="entry name" value="Glycoprotein, Type 4 Pilin"/>
    <property type="match status" value="1"/>
</dbReference>
<gene>
    <name evidence="4" type="ORF">Pla108_41640</name>
</gene>
<evidence type="ECO:0000313" key="4">
    <source>
        <dbReference type="EMBL" id="TWT92021.1"/>
    </source>
</evidence>
<dbReference type="Pfam" id="PF07963">
    <property type="entry name" value="N_methyl"/>
    <property type="match status" value="1"/>
</dbReference>
<dbReference type="OrthoDB" id="262572at2"/>
<dbReference type="Proteomes" id="UP000317421">
    <property type="component" value="Unassembled WGS sequence"/>
</dbReference>
<accession>A0A5C5ZYH6</accession>
<evidence type="ECO:0000256" key="1">
    <source>
        <dbReference type="SAM" id="MobiDB-lite"/>
    </source>
</evidence>
<organism evidence="4 5">
    <name type="scientific">Botrimarina colliarenosi</name>
    <dbReference type="NCBI Taxonomy" id="2528001"/>
    <lineage>
        <taxon>Bacteria</taxon>
        <taxon>Pseudomonadati</taxon>
        <taxon>Planctomycetota</taxon>
        <taxon>Planctomycetia</taxon>
        <taxon>Pirellulales</taxon>
        <taxon>Lacipirellulaceae</taxon>
        <taxon>Botrimarina</taxon>
    </lineage>
</organism>
<comment type="caution">
    <text evidence="4">The sequence shown here is derived from an EMBL/GenBank/DDBJ whole genome shotgun (WGS) entry which is preliminary data.</text>
</comment>
<feature type="domain" description="DUF1559" evidence="3">
    <location>
        <begin position="43"/>
        <end position="356"/>
    </location>
</feature>
<dbReference type="NCBIfam" id="TIGR02532">
    <property type="entry name" value="IV_pilin_GFxxxE"/>
    <property type="match status" value="1"/>
</dbReference>
<protein>
    <recommendedName>
        <fullName evidence="3">DUF1559 domain-containing protein</fullName>
    </recommendedName>
</protein>
<evidence type="ECO:0000313" key="5">
    <source>
        <dbReference type="Proteomes" id="UP000317421"/>
    </source>
</evidence>
<name>A0A5C5ZYH6_9BACT</name>
<dbReference type="EMBL" id="SJPR01000013">
    <property type="protein sequence ID" value="TWT92021.1"/>
    <property type="molecule type" value="Genomic_DNA"/>
</dbReference>
<keyword evidence="2" id="KW-1133">Transmembrane helix</keyword>
<dbReference type="PROSITE" id="PS00409">
    <property type="entry name" value="PROKAR_NTER_METHYL"/>
    <property type="match status" value="1"/>
</dbReference>
<evidence type="ECO:0000256" key="2">
    <source>
        <dbReference type="SAM" id="Phobius"/>
    </source>
</evidence>
<dbReference type="AlphaFoldDB" id="A0A5C5ZYH6"/>
<dbReference type="SUPFAM" id="SSF54523">
    <property type="entry name" value="Pili subunits"/>
    <property type="match status" value="1"/>
</dbReference>
<sequence length="377" mass="40500">MLCRETVPTVRRKAISAGFTLVELLVVIAIIGILVALLLPAVQAAREAARRNQCKSQLKQVGLGSLNHHDVHKHFQTGGWGWGYVGDPDWGFGTDQPGGWAFNTLPYVEEQALHDSSGDGQRTDTTGRRADRDQLAGAERVVTSPVTITNCPSRRPVRPYPMGGNFGTLRNSTTPDVAGRMDYAINAGHVSPEWPGGLAPPANAFAGPASYSETDRAQWAATVAREVKLLAADGSPKYSGVSFGQSQISIRKITDGTSHTYLVGEKMVPPQHYETGLNPGDNETWCTGFNNDNFRVTASNNGASALLPMPDSSVISMTDAEINALTVQNRFGSSHSSVWLAAMCDGSVHSIGYDIDWEVHRDLGNRADGNVASVDQL</sequence>
<dbReference type="InterPro" id="IPR012902">
    <property type="entry name" value="N_methyl_site"/>
</dbReference>
<dbReference type="Pfam" id="PF07596">
    <property type="entry name" value="SBP_bac_10"/>
    <property type="match status" value="1"/>
</dbReference>
<feature type="region of interest" description="Disordered" evidence="1">
    <location>
        <begin position="113"/>
        <end position="134"/>
    </location>
</feature>
<keyword evidence="2" id="KW-0472">Membrane</keyword>
<proteinExistence type="predicted"/>
<keyword evidence="5" id="KW-1185">Reference proteome</keyword>
<reference evidence="4 5" key="1">
    <citation type="submission" date="2019-02" db="EMBL/GenBank/DDBJ databases">
        <title>Deep-cultivation of Planctomycetes and their phenomic and genomic characterization uncovers novel biology.</title>
        <authorList>
            <person name="Wiegand S."/>
            <person name="Jogler M."/>
            <person name="Boedeker C."/>
            <person name="Pinto D."/>
            <person name="Vollmers J."/>
            <person name="Rivas-Marin E."/>
            <person name="Kohn T."/>
            <person name="Peeters S.H."/>
            <person name="Heuer A."/>
            <person name="Rast P."/>
            <person name="Oberbeckmann S."/>
            <person name="Bunk B."/>
            <person name="Jeske O."/>
            <person name="Meyerdierks A."/>
            <person name="Storesund J.E."/>
            <person name="Kallscheuer N."/>
            <person name="Luecker S."/>
            <person name="Lage O.M."/>
            <person name="Pohl T."/>
            <person name="Merkel B.J."/>
            <person name="Hornburger P."/>
            <person name="Mueller R.-W."/>
            <person name="Bruemmer F."/>
            <person name="Labrenz M."/>
            <person name="Spormann A.M."/>
            <person name="Op Den Camp H."/>
            <person name="Overmann J."/>
            <person name="Amann R."/>
            <person name="Jetten M.S.M."/>
            <person name="Mascher T."/>
            <person name="Medema M.H."/>
            <person name="Devos D.P."/>
            <person name="Kaster A.-K."/>
            <person name="Ovreas L."/>
            <person name="Rohde M."/>
            <person name="Galperin M.Y."/>
            <person name="Jogler C."/>
        </authorList>
    </citation>
    <scope>NUCLEOTIDE SEQUENCE [LARGE SCALE GENOMIC DNA]</scope>
    <source>
        <strain evidence="4 5">Pla108</strain>
    </source>
</reference>
<feature type="transmembrane region" description="Helical" evidence="2">
    <location>
        <begin position="21"/>
        <end position="42"/>
    </location>
</feature>
<dbReference type="InterPro" id="IPR011453">
    <property type="entry name" value="DUF1559"/>
</dbReference>
<dbReference type="PANTHER" id="PTHR30093:SF2">
    <property type="entry name" value="TYPE II SECRETION SYSTEM PROTEIN H"/>
    <property type="match status" value="1"/>
</dbReference>
<dbReference type="InterPro" id="IPR045584">
    <property type="entry name" value="Pilin-like"/>
</dbReference>